<organism evidence="2 3">
    <name type="scientific">Theileria equi strain WA</name>
    <dbReference type="NCBI Taxonomy" id="1537102"/>
    <lineage>
        <taxon>Eukaryota</taxon>
        <taxon>Sar</taxon>
        <taxon>Alveolata</taxon>
        <taxon>Apicomplexa</taxon>
        <taxon>Aconoidasida</taxon>
        <taxon>Piroplasmida</taxon>
        <taxon>Theileriidae</taxon>
        <taxon>Theileria</taxon>
    </lineage>
</organism>
<dbReference type="PANTHER" id="PTHR12834">
    <property type="entry name" value="SIGNAL RECOGNITION PARTICLE 9 KDA PROTEIN"/>
    <property type="match status" value="1"/>
</dbReference>
<dbReference type="SUPFAM" id="SSF54762">
    <property type="entry name" value="Signal recognition particle alu RNA binding heterodimer, SRP9/14"/>
    <property type="match status" value="1"/>
</dbReference>
<dbReference type="STRING" id="1537102.L1LF51"/>
<dbReference type="AlphaFoldDB" id="L1LF51"/>
<dbReference type="Pfam" id="PF05486">
    <property type="entry name" value="SRP9-21"/>
    <property type="match status" value="1"/>
</dbReference>
<gene>
    <name evidence="2" type="ORF">BEWA_039520</name>
</gene>
<evidence type="ECO:0000259" key="1">
    <source>
        <dbReference type="Pfam" id="PF05486"/>
    </source>
</evidence>
<proteinExistence type="predicted"/>
<protein>
    <submittedName>
        <fullName evidence="2">Signal recognition particle 9 kD protein, putative</fullName>
    </submittedName>
</protein>
<dbReference type="InterPro" id="IPR039914">
    <property type="entry name" value="SRP9-like"/>
</dbReference>
<dbReference type="InterPro" id="IPR009018">
    <property type="entry name" value="Signal_recog_particle_SRP9/14"/>
</dbReference>
<dbReference type="Gene3D" id="3.30.720.10">
    <property type="entry name" value="Signal recognition particle alu RNA binding heterodimer, srp9/1"/>
    <property type="match status" value="1"/>
</dbReference>
<name>L1LF51_THEEQ</name>
<evidence type="ECO:0000313" key="2">
    <source>
        <dbReference type="EMBL" id="EKX73914.1"/>
    </source>
</evidence>
<dbReference type="EMBL" id="ACOU01000002">
    <property type="protein sequence ID" value="EKX73914.1"/>
    <property type="molecule type" value="Genomic_DNA"/>
</dbReference>
<dbReference type="RefSeq" id="XP_004833366.1">
    <property type="nucleotide sequence ID" value="XM_004833309.1"/>
</dbReference>
<dbReference type="GO" id="GO:0006614">
    <property type="term" value="P:SRP-dependent cotranslational protein targeting to membrane"/>
    <property type="evidence" value="ECO:0007669"/>
    <property type="project" value="InterPro"/>
</dbReference>
<keyword evidence="3" id="KW-1185">Reference proteome</keyword>
<evidence type="ECO:0000313" key="3">
    <source>
        <dbReference type="Proteomes" id="UP000031512"/>
    </source>
</evidence>
<accession>L1LF51</accession>
<dbReference type="OrthoDB" id="360923at2759"/>
<dbReference type="KEGG" id="beq:BEWA_039520"/>
<dbReference type="GO" id="GO:0005786">
    <property type="term" value="C:signal recognition particle, endoplasmic reticulum targeting"/>
    <property type="evidence" value="ECO:0007669"/>
    <property type="project" value="TreeGrafter"/>
</dbReference>
<dbReference type="GeneID" id="15807362"/>
<feature type="domain" description="SRP9" evidence="1">
    <location>
        <begin position="5"/>
        <end position="65"/>
    </location>
</feature>
<comment type="caution">
    <text evidence="2">The sequence shown here is derived from an EMBL/GenBank/DDBJ whole genome shotgun (WGS) entry which is preliminary data.</text>
</comment>
<dbReference type="eggNOG" id="ENOG502SGG7">
    <property type="taxonomic scope" value="Eukaryota"/>
</dbReference>
<sequence length="105" mass="12692">MTYYDNWSEFLHEARLLYFRTPLKTKYVVKYLKEKHKIILKVTDNKQCCKFRINPESNIRHVHQFNALFLHWSVSKDLVSAEDLPLKIASKTAVRTKRPGRRRRM</sequence>
<dbReference type="PANTHER" id="PTHR12834:SF12">
    <property type="entry name" value="SIGNAL RECOGNITION PARTICLE 9 KDA PROTEIN"/>
    <property type="match status" value="1"/>
</dbReference>
<dbReference type="Proteomes" id="UP000031512">
    <property type="component" value="Unassembled WGS sequence"/>
</dbReference>
<dbReference type="InterPro" id="IPR039432">
    <property type="entry name" value="SRP9_dom"/>
</dbReference>
<dbReference type="GO" id="GO:0008312">
    <property type="term" value="F:7S RNA binding"/>
    <property type="evidence" value="ECO:0007669"/>
    <property type="project" value="InterPro"/>
</dbReference>
<reference evidence="2 3" key="1">
    <citation type="journal article" date="2012" name="BMC Genomics">
        <title>Comparative genomic analysis and phylogenetic position of Theileria equi.</title>
        <authorList>
            <person name="Kappmeyer L.S."/>
            <person name="Thiagarajan M."/>
            <person name="Herndon D.R."/>
            <person name="Ramsay J.D."/>
            <person name="Caler E."/>
            <person name="Djikeng A."/>
            <person name="Gillespie J.J."/>
            <person name="Lau A.O."/>
            <person name="Roalson E.H."/>
            <person name="Silva J.C."/>
            <person name="Silva M.G."/>
            <person name="Suarez C.E."/>
            <person name="Ueti M.W."/>
            <person name="Nene V.M."/>
            <person name="Mealey R.H."/>
            <person name="Knowles D.P."/>
            <person name="Brayton K.A."/>
        </authorList>
    </citation>
    <scope>NUCLEOTIDE SEQUENCE [LARGE SCALE GENOMIC DNA]</scope>
    <source>
        <strain evidence="2 3">WA</strain>
    </source>
</reference>
<dbReference type="VEuPathDB" id="PiroplasmaDB:BEWA_039520"/>